<dbReference type="STRING" id="1293045.H663_06925"/>
<comment type="caution">
    <text evidence="6">The sequence shown here is derived from an EMBL/GenBank/DDBJ whole genome shotgun (WGS) entry which is preliminary data.</text>
</comment>
<sequence length="364" mass="40623">MNILTQIDALNALIEKPVTRIIAHTMPPSSTPAFAPSARTRPISMSYLRAFDAVARHLNFRVAAEEMALTQSAVSRQIQALEHEVGTTLFLRHTRSVELTSAGSVLHRSASTTLERIDSAVRQIRQSTGRQSVSITTWASFASMWLIPRLEAFQREYPDIDIRIDATDAVIDMNNTDVDLALRYANPSQIGSSAERLFGEHLTVVASPWLLKSQPIRNVADLMRCTLIESGYAYRNQHMEWLSWQRWLDTFSTQAAGKTAAPSPARWLYFNYAHQIVQAALTGQGVALARQPLVAESLANGDLVEVLPEMRLSSPLAYWLMVSPRSKLRPEVRAFCDWLRQQADNTRLATGDVPDPQTLAAPDD</sequence>
<dbReference type="GO" id="GO:0043565">
    <property type="term" value="F:sequence-specific DNA binding"/>
    <property type="evidence" value="ECO:0007669"/>
    <property type="project" value="TreeGrafter"/>
</dbReference>
<dbReference type="InterPro" id="IPR000847">
    <property type="entry name" value="LysR_HTH_N"/>
</dbReference>
<dbReference type="Proteomes" id="UP000037507">
    <property type="component" value="Unassembled WGS sequence"/>
</dbReference>
<protein>
    <submittedName>
        <fullName evidence="6">LysR family transcriptional regulator</fullName>
    </submittedName>
</protein>
<keyword evidence="3" id="KW-0238">DNA-binding</keyword>
<dbReference type="Gene3D" id="3.40.190.10">
    <property type="entry name" value="Periplasmic binding protein-like II"/>
    <property type="match status" value="2"/>
</dbReference>
<dbReference type="Pfam" id="PF00126">
    <property type="entry name" value="HTH_1"/>
    <property type="match status" value="1"/>
</dbReference>
<dbReference type="GO" id="GO:0003700">
    <property type="term" value="F:DNA-binding transcription factor activity"/>
    <property type="evidence" value="ECO:0007669"/>
    <property type="project" value="InterPro"/>
</dbReference>
<dbReference type="EMBL" id="LFYT02000004">
    <property type="protein sequence ID" value="PVE43724.1"/>
    <property type="molecule type" value="Genomic_DNA"/>
</dbReference>
<feature type="domain" description="HTH lysR-type" evidence="5">
    <location>
        <begin position="43"/>
        <end position="100"/>
    </location>
</feature>
<dbReference type="CDD" id="cd08432">
    <property type="entry name" value="PBP2_GcdR_TrpI_HvrB_AmpR_like"/>
    <property type="match status" value="1"/>
</dbReference>
<evidence type="ECO:0000256" key="2">
    <source>
        <dbReference type="ARBA" id="ARBA00023015"/>
    </source>
</evidence>
<dbReference type="InterPro" id="IPR036390">
    <property type="entry name" value="WH_DNA-bd_sf"/>
</dbReference>
<dbReference type="Gene3D" id="1.10.10.10">
    <property type="entry name" value="Winged helix-like DNA-binding domain superfamily/Winged helix DNA-binding domain"/>
    <property type="match status" value="1"/>
</dbReference>
<dbReference type="Pfam" id="PF03466">
    <property type="entry name" value="LysR_substrate"/>
    <property type="match status" value="1"/>
</dbReference>
<dbReference type="PROSITE" id="PS50931">
    <property type="entry name" value="HTH_LYSR"/>
    <property type="match status" value="1"/>
</dbReference>
<evidence type="ECO:0000259" key="5">
    <source>
        <dbReference type="PROSITE" id="PS50931"/>
    </source>
</evidence>
<dbReference type="AlphaFoldDB" id="A0A2T7UGD1"/>
<evidence type="ECO:0000256" key="3">
    <source>
        <dbReference type="ARBA" id="ARBA00023125"/>
    </source>
</evidence>
<dbReference type="PRINTS" id="PR00039">
    <property type="entry name" value="HTHLYSR"/>
</dbReference>
<evidence type="ECO:0000313" key="6">
    <source>
        <dbReference type="EMBL" id="PVE43724.1"/>
    </source>
</evidence>
<evidence type="ECO:0000256" key="4">
    <source>
        <dbReference type="ARBA" id="ARBA00023163"/>
    </source>
</evidence>
<keyword evidence="2" id="KW-0805">Transcription regulation</keyword>
<dbReference type="FunFam" id="1.10.10.10:FF:000001">
    <property type="entry name" value="LysR family transcriptional regulator"/>
    <property type="match status" value="1"/>
</dbReference>
<keyword evidence="7" id="KW-1185">Reference proteome</keyword>
<organism evidence="6 7">
    <name type="scientific">Limnohabitans planktonicus II-D5</name>
    <dbReference type="NCBI Taxonomy" id="1293045"/>
    <lineage>
        <taxon>Bacteria</taxon>
        <taxon>Pseudomonadati</taxon>
        <taxon>Pseudomonadota</taxon>
        <taxon>Betaproteobacteria</taxon>
        <taxon>Burkholderiales</taxon>
        <taxon>Comamonadaceae</taxon>
        <taxon>Limnohabitans</taxon>
    </lineage>
</organism>
<accession>A0A2T7UGD1</accession>
<dbReference type="InterPro" id="IPR058163">
    <property type="entry name" value="LysR-type_TF_proteobact-type"/>
</dbReference>
<dbReference type="SUPFAM" id="SSF53850">
    <property type="entry name" value="Periplasmic binding protein-like II"/>
    <property type="match status" value="1"/>
</dbReference>
<keyword evidence="4" id="KW-0804">Transcription</keyword>
<dbReference type="SUPFAM" id="SSF46785">
    <property type="entry name" value="Winged helix' DNA-binding domain"/>
    <property type="match status" value="1"/>
</dbReference>
<proteinExistence type="inferred from homology"/>
<gene>
    <name evidence="6" type="ORF">H663_004385</name>
</gene>
<name>A0A2T7UGD1_9BURK</name>
<dbReference type="PANTHER" id="PTHR30537">
    <property type="entry name" value="HTH-TYPE TRANSCRIPTIONAL REGULATOR"/>
    <property type="match status" value="1"/>
</dbReference>
<comment type="similarity">
    <text evidence="1">Belongs to the LysR transcriptional regulatory family.</text>
</comment>
<dbReference type="InterPro" id="IPR036388">
    <property type="entry name" value="WH-like_DNA-bd_sf"/>
</dbReference>
<dbReference type="InterPro" id="IPR005119">
    <property type="entry name" value="LysR_subst-bd"/>
</dbReference>
<dbReference type="GO" id="GO:0006351">
    <property type="term" value="P:DNA-templated transcription"/>
    <property type="evidence" value="ECO:0007669"/>
    <property type="project" value="TreeGrafter"/>
</dbReference>
<dbReference type="PANTHER" id="PTHR30537:SF26">
    <property type="entry name" value="GLYCINE CLEAVAGE SYSTEM TRANSCRIPTIONAL ACTIVATOR"/>
    <property type="match status" value="1"/>
</dbReference>
<evidence type="ECO:0000256" key="1">
    <source>
        <dbReference type="ARBA" id="ARBA00009437"/>
    </source>
</evidence>
<reference evidence="6" key="1">
    <citation type="submission" date="2017-04" db="EMBL/GenBank/DDBJ databases">
        <title>Unexpected and diverse lifestyles within the genus Limnohabitans.</title>
        <authorList>
            <person name="Kasalicky V."/>
            <person name="Mehrshad M."/>
            <person name="Andrei S.-A."/>
            <person name="Salcher M."/>
            <person name="Kratochvilova H."/>
            <person name="Simek K."/>
            <person name="Ghai R."/>
        </authorList>
    </citation>
    <scope>NUCLEOTIDE SEQUENCE [LARGE SCALE GENOMIC DNA]</scope>
    <source>
        <strain evidence="6">II-D5</strain>
    </source>
</reference>
<evidence type="ECO:0000313" key="7">
    <source>
        <dbReference type="Proteomes" id="UP000037507"/>
    </source>
</evidence>